<feature type="compositionally biased region" description="Polar residues" evidence="11">
    <location>
        <begin position="83"/>
        <end position="93"/>
    </location>
</feature>
<evidence type="ECO:0000259" key="12">
    <source>
        <dbReference type="Pfam" id="PF09606"/>
    </source>
</evidence>
<dbReference type="STRING" id="104452.A0A0L7LCJ3"/>
<feature type="compositionally biased region" description="Low complexity" evidence="11">
    <location>
        <begin position="105"/>
        <end position="124"/>
    </location>
</feature>
<evidence type="ECO:0000256" key="1">
    <source>
        <dbReference type="ARBA" id="ARBA00004123"/>
    </source>
</evidence>
<evidence type="ECO:0000256" key="11">
    <source>
        <dbReference type="SAM" id="MobiDB-lite"/>
    </source>
</evidence>
<keyword evidence="14" id="KW-1185">Reference proteome</keyword>
<feature type="compositionally biased region" description="Polar residues" evidence="11">
    <location>
        <begin position="131"/>
        <end position="140"/>
    </location>
</feature>
<feature type="non-terminal residue" evidence="13">
    <location>
        <position position="140"/>
    </location>
</feature>
<reference evidence="13 14" key="1">
    <citation type="journal article" date="2015" name="Genome Biol. Evol.">
        <title>The genome of winter moth (Operophtera brumata) provides a genomic perspective on sexual dimorphism and phenology.</title>
        <authorList>
            <person name="Derks M.F."/>
            <person name="Smit S."/>
            <person name="Salis L."/>
            <person name="Schijlen E."/>
            <person name="Bossers A."/>
            <person name="Mateman C."/>
            <person name="Pijl A.S."/>
            <person name="de Ridder D."/>
            <person name="Groenen M.A."/>
            <person name="Visser M.E."/>
            <person name="Megens H.J."/>
        </authorList>
    </citation>
    <scope>NUCLEOTIDE SEQUENCE [LARGE SCALE GENOMIC DNA]</scope>
    <source>
        <strain evidence="13">WM2013NL</strain>
        <tissue evidence="13">Head and thorax</tissue>
    </source>
</reference>
<proteinExistence type="inferred from homology"/>
<name>A0A0L7LCJ3_OPEBR</name>
<feature type="domain" description="Mediator of RNA polymerase II transcription subunit 15 N-terminal" evidence="12">
    <location>
        <begin position="5"/>
        <end position="68"/>
    </location>
</feature>
<comment type="function">
    <text evidence="10">Component of the Mediator complex, a coactivator involved in the regulated transcription of nearly all RNA polymerase II-dependent genes. Mediator functions as a bridge to convey information from gene-specific regulatory proteins to the basal RNA polymerase II transcription machinery. Mediator is recruited to promoters by direct interactions with regulatory proteins and serves as a scaffold for the assembly of a functional preinitiation complex with RNA polymerase II and the general transcription factors.</text>
</comment>
<accession>A0A0L7LCJ3</accession>
<comment type="caution">
    <text evidence="13">The sequence shown here is derived from an EMBL/GenBank/DDBJ whole genome shotgun (WGS) entry which is preliminary data.</text>
</comment>
<gene>
    <name evidence="10" type="primary">MED15</name>
    <name evidence="13" type="ORF">OBRU01_11263</name>
</gene>
<evidence type="ECO:0000256" key="8">
    <source>
        <dbReference type="ARBA" id="ARBA00023242"/>
    </source>
</evidence>
<dbReference type="FunFam" id="1.10.246.20:FF:000002">
    <property type="entry name" value="Mediator of RNA polymerase II transcription subunit 15"/>
    <property type="match status" value="1"/>
</dbReference>
<sequence>MSGTEDNWRTQAFRQSVVSKIEEVIQRSGMQVARNSSEMENHVFMKAKTREDYMNMVAKLILHVREMCKIIIRNLNNISAQPKQNNQVAAQNMQGPNQGQGGLPPQGQNQQGQPPQGPNSQSNLAPDPINALQTLASQGS</sequence>
<dbReference type="Gene3D" id="1.10.246.20">
    <property type="entry name" value="Coactivator CBP, KIX domain"/>
    <property type="match status" value="1"/>
</dbReference>
<dbReference type="GO" id="GO:0006355">
    <property type="term" value="P:regulation of DNA-templated transcription"/>
    <property type="evidence" value="ECO:0007669"/>
    <property type="project" value="InterPro"/>
</dbReference>
<feature type="region of interest" description="Disordered" evidence="11">
    <location>
        <begin position="83"/>
        <end position="140"/>
    </location>
</feature>
<evidence type="ECO:0000256" key="3">
    <source>
        <dbReference type="ARBA" id="ARBA00011837"/>
    </source>
</evidence>
<dbReference type="GO" id="GO:0005634">
    <property type="term" value="C:nucleus"/>
    <property type="evidence" value="ECO:0007669"/>
    <property type="project" value="UniProtKB-SubCell"/>
</dbReference>
<keyword evidence="5 10" id="KW-0805">Transcription regulation</keyword>
<protein>
    <recommendedName>
        <fullName evidence="4 10">Mediator of RNA polymerase II transcription subunit 15</fullName>
    </recommendedName>
    <alternativeName>
        <fullName evidence="9 10">Mediator complex subunit 15</fullName>
    </alternativeName>
</protein>
<keyword evidence="7 10" id="KW-0804">Transcription</keyword>
<keyword evidence="6 10" id="KW-0010">Activator</keyword>
<evidence type="ECO:0000256" key="9">
    <source>
        <dbReference type="ARBA" id="ARBA00032016"/>
    </source>
</evidence>
<evidence type="ECO:0000313" key="14">
    <source>
        <dbReference type="Proteomes" id="UP000037510"/>
    </source>
</evidence>
<evidence type="ECO:0000256" key="7">
    <source>
        <dbReference type="ARBA" id="ARBA00023163"/>
    </source>
</evidence>
<comment type="similarity">
    <text evidence="2 10">Belongs to the Mediator complex subunit 15 family.</text>
</comment>
<dbReference type="GO" id="GO:0003712">
    <property type="term" value="F:transcription coregulator activity"/>
    <property type="evidence" value="ECO:0007669"/>
    <property type="project" value="InterPro"/>
</dbReference>
<dbReference type="SUPFAM" id="SSF47040">
    <property type="entry name" value="Kix domain of CBP (creb binding protein)"/>
    <property type="match status" value="1"/>
</dbReference>
<dbReference type="InterPro" id="IPR036529">
    <property type="entry name" value="KIX_dom_sf"/>
</dbReference>
<keyword evidence="8 10" id="KW-0539">Nucleus</keyword>
<evidence type="ECO:0000313" key="13">
    <source>
        <dbReference type="EMBL" id="KOB73115.1"/>
    </source>
</evidence>
<evidence type="ECO:0000256" key="5">
    <source>
        <dbReference type="ARBA" id="ARBA00023015"/>
    </source>
</evidence>
<evidence type="ECO:0000256" key="4">
    <source>
        <dbReference type="ARBA" id="ARBA00019613"/>
    </source>
</evidence>
<comment type="subunit">
    <text evidence="3 10">Component of the Mediator complex.</text>
</comment>
<dbReference type="Proteomes" id="UP000037510">
    <property type="component" value="Unassembled WGS sequence"/>
</dbReference>
<dbReference type="Pfam" id="PF09606">
    <property type="entry name" value="Med15_N"/>
    <property type="match status" value="1"/>
</dbReference>
<evidence type="ECO:0000256" key="2">
    <source>
        <dbReference type="ARBA" id="ARBA00009807"/>
    </source>
</evidence>
<dbReference type="EMBL" id="JTDY01001703">
    <property type="protein sequence ID" value="KOB73115.1"/>
    <property type="molecule type" value="Genomic_DNA"/>
</dbReference>
<organism evidence="13 14">
    <name type="scientific">Operophtera brumata</name>
    <name type="common">Winter moth</name>
    <name type="synonym">Phalaena brumata</name>
    <dbReference type="NCBI Taxonomy" id="104452"/>
    <lineage>
        <taxon>Eukaryota</taxon>
        <taxon>Metazoa</taxon>
        <taxon>Ecdysozoa</taxon>
        <taxon>Arthropoda</taxon>
        <taxon>Hexapoda</taxon>
        <taxon>Insecta</taxon>
        <taxon>Pterygota</taxon>
        <taxon>Neoptera</taxon>
        <taxon>Endopterygota</taxon>
        <taxon>Lepidoptera</taxon>
        <taxon>Glossata</taxon>
        <taxon>Ditrysia</taxon>
        <taxon>Geometroidea</taxon>
        <taxon>Geometridae</taxon>
        <taxon>Larentiinae</taxon>
        <taxon>Operophtera</taxon>
    </lineage>
</organism>
<evidence type="ECO:0000256" key="10">
    <source>
        <dbReference type="RuleBase" id="RU364148"/>
    </source>
</evidence>
<comment type="subcellular location">
    <subcellularLocation>
        <location evidence="1 10">Nucleus</location>
    </subcellularLocation>
</comment>
<evidence type="ECO:0000256" key="6">
    <source>
        <dbReference type="ARBA" id="ARBA00023159"/>
    </source>
</evidence>
<dbReference type="AlphaFoldDB" id="A0A0L7LCJ3"/>
<dbReference type="InterPro" id="IPR019087">
    <property type="entry name" value="Med15_N"/>
</dbReference>